<dbReference type="SUPFAM" id="SSF50985">
    <property type="entry name" value="RCC1/BLIP-II"/>
    <property type="match status" value="1"/>
</dbReference>
<evidence type="ECO:0000313" key="3">
    <source>
        <dbReference type="EMBL" id="QBK91300.1"/>
    </source>
</evidence>
<dbReference type="InterPro" id="IPR036047">
    <property type="entry name" value="F-box-like_dom_sf"/>
</dbReference>
<dbReference type="InterPro" id="IPR001810">
    <property type="entry name" value="F-box_dom"/>
</dbReference>
<feature type="domain" description="F-box" evidence="2">
    <location>
        <begin position="4"/>
        <end position="49"/>
    </location>
</feature>
<gene>
    <name evidence="3" type="ORF">LCPAC202_02740</name>
</gene>
<protein>
    <submittedName>
        <fullName evidence="3">F-box and regulator of chromosome condensation repeat protein</fullName>
    </submittedName>
</protein>
<dbReference type="InterPro" id="IPR009091">
    <property type="entry name" value="RCC1/BLIP-II"/>
</dbReference>
<reference evidence="3" key="1">
    <citation type="journal article" date="2019" name="MBio">
        <title>Virus Genomes from Deep Sea Sediments Expand the Ocean Megavirome and Support Independent Origins of Viral Gigantism.</title>
        <authorList>
            <person name="Backstrom D."/>
            <person name="Yutin N."/>
            <person name="Jorgensen S.L."/>
            <person name="Dharamshi J."/>
            <person name="Homa F."/>
            <person name="Zaremba-Niedwiedzka K."/>
            <person name="Spang A."/>
            <person name="Wolf Y.I."/>
            <person name="Koonin E.V."/>
            <person name="Ettema T.J."/>
        </authorList>
    </citation>
    <scope>NUCLEOTIDE SEQUENCE</scope>
</reference>
<dbReference type="PROSITE" id="PS50181">
    <property type="entry name" value="FBOX"/>
    <property type="match status" value="1"/>
</dbReference>
<name>A0A481Z843_9VIRU</name>
<evidence type="ECO:0000256" key="1">
    <source>
        <dbReference type="ARBA" id="ARBA00022737"/>
    </source>
</evidence>
<proteinExistence type="predicted"/>
<dbReference type="PANTHER" id="PTHR22870:SF408">
    <property type="entry name" value="OS09G0560450 PROTEIN"/>
    <property type="match status" value="1"/>
</dbReference>
<evidence type="ECO:0000259" key="2">
    <source>
        <dbReference type="PROSITE" id="PS50181"/>
    </source>
</evidence>
<keyword evidence="1" id="KW-0677">Repeat</keyword>
<dbReference type="EMBL" id="MK500522">
    <property type="protein sequence ID" value="QBK91300.1"/>
    <property type="molecule type" value="Genomic_DNA"/>
</dbReference>
<dbReference type="SUPFAM" id="SSF81383">
    <property type="entry name" value="F-box domain"/>
    <property type="match status" value="1"/>
</dbReference>
<dbReference type="Gene3D" id="2.130.10.30">
    <property type="entry name" value="Regulator of chromosome condensation 1/beta-lactamase-inhibitor protein II"/>
    <property type="match status" value="1"/>
</dbReference>
<sequence>MIKTINLDALPEEIRLMILLRTDLPTFLSFIQTCQRMKNLEDELFWKYKYQLDFGFGLPLGNRGLNGSNRLVLPLMNKRPNVPEAMAEMKLINTEQPWLYKRDTGVPIFGSLYQKFLEDFPKNWKPEKWKRRYRRIVLSKRHNYQIAMTSSRYGYLSSNCTINLHHYRRFYKIESLPRVISLSLGGTKNYAVAEDGQCYIWRDGSSLESLGSGLSSLYNGIDFDENFYRPKLIPGLHGIIKIVGGMNSISGFITDDYSIYLSNYKYYSTFFRQIYLTPPEILPIKAIDFDIGWGIRGVIGIDKKVYLCVPRSTSFKMTSSESYKLKKIKWESGYLMDLYRMVFSVSCTSNLNLKFKQVIIGNSEIVVLSLDGDIYRIKYDHEIIKEKPLNNLPVPITDCSAIINLNPIRKVKFQTDIKFSQISGNFGNYSALTRDGNVYVWGDNLEKIFNLAELDDSLSEIRPAKKLPETSTRGTTGKLGHSGDFDDDEMNSFLPNDPNRIIFDQPTLVNSLSNLSIKSISISSAYLAIFTEKEKLIIKGETVSVPAFSSDYDDYERSLFDDSCASE</sequence>
<organism evidence="3">
    <name type="scientific">Pithovirus LCPAC202</name>
    <dbReference type="NCBI Taxonomy" id="2506592"/>
    <lineage>
        <taxon>Viruses</taxon>
        <taxon>Pithoviruses</taxon>
    </lineage>
</organism>
<dbReference type="PANTHER" id="PTHR22870">
    <property type="entry name" value="REGULATOR OF CHROMOSOME CONDENSATION"/>
    <property type="match status" value="1"/>
</dbReference>
<dbReference type="InterPro" id="IPR051210">
    <property type="entry name" value="Ub_ligase/GEF_domain"/>
</dbReference>
<accession>A0A481Z843</accession>